<dbReference type="Gene3D" id="3.90.79.10">
    <property type="entry name" value="Nucleoside Triphosphate Pyrophosphohydrolase"/>
    <property type="match status" value="1"/>
</dbReference>
<keyword evidence="6" id="KW-0460">Magnesium</keyword>
<reference evidence="13 14" key="1">
    <citation type="submission" date="2020-08" db="EMBL/GenBank/DDBJ databases">
        <title>Aphidius gifuensis genome sequencing and assembly.</title>
        <authorList>
            <person name="Du Z."/>
        </authorList>
    </citation>
    <scope>NUCLEOTIDE SEQUENCE [LARGE SCALE GENOMIC DNA]</scope>
    <source>
        <strain evidence="13">YNYX2018</strain>
        <tissue evidence="13">Adults</tissue>
    </source>
</reference>
<proteinExistence type="predicted"/>
<dbReference type="GO" id="GO:0008768">
    <property type="term" value="F:UDP-sugar diphosphatase activity"/>
    <property type="evidence" value="ECO:0007669"/>
    <property type="project" value="UniProtKB-EC"/>
</dbReference>
<dbReference type="InterPro" id="IPR000086">
    <property type="entry name" value="NUDIX_hydrolase_dom"/>
</dbReference>
<comment type="catalytic activity">
    <reaction evidence="7">
        <text>UDP-sugar + H2O = UMP + alpha-D-aldose 1-phosphate.</text>
        <dbReference type="EC" id="3.6.1.45"/>
    </reaction>
</comment>
<evidence type="ECO:0000256" key="11">
    <source>
        <dbReference type="ARBA" id="ARBA00080475"/>
    </source>
</evidence>
<evidence type="ECO:0000256" key="7">
    <source>
        <dbReference type="ARBA" id="ARBA00051086"/>
    </source>
</evidence>
<dbReference type="EMBL" id="JACMRX010000004">
    <property type="protein sequence ID" value="KAF7990983.1"/>
    <property type="molecule type" value="Genomic_DNA"/>
</dbReference>
<dbReference type="PROSITE" id="PS51462">
    <property type="entry name" value="NUDIX"/>
    <property type="match status" value="1"/>
</dbReference>
<dbReference type="EC" id="3.6.1.45" evidence="9"/>
<dbReference type="SUPFAM" id="SSF55811">
    <property type="entry name" value="Nudix"/>
    <property type="match status" value="1"/>
</dbReference>
<dbReference type="AlphaFoldDB" id="A0A834XR16"/>
<evidence type="ECO:0000313" key="14">
    <source>
        <dbReference type="Proteomes" id="UP000639338"/>
    </source>
</evidence>
<evidence type="ECO:0000256" key="9">
    <source>
        <dbReference type="ARBA" id="ARBA00066480"/>
    </source>
</evidence>
<dbReference type="Proteomes" id="UP000639338">
    <property type="component" value="Unassembled WGS sequence"/>
</dbReference>
<dbReference type="FunFam" id="3.90.79.10:FF:000035">
    <property type="entry name" value="Uridine diphosphate glucose pyrophosphatase"/>
    <property type="match status" value="1"/>
</dbReference>
<evidence type="ECO:0000256" key="6">
    <source>
        <dbReference type="ARBA" id="ARBA00022842"/>
    </source>
</evidence>
<feature type="domain" description="Nudix hydrolase" evidence="12">
    <location>
        <begin position="57"/>
        <end position="212"/>
    </location>
</feature>
<keyword evidence="14" id="KW-1185">Reference proteome</keyword>
<sequence length="226" mass="25737">MSDNIKKQEERNAIVRKKMLDLHDVKVVAMPSDSPWLRPVRLTFTQDGKKKNWDVARIHDSVAIIVFNKSRKTLVFVRQFRPAVYNAMLPEKYQNVDTNIYRPENGLSVELCAGIVDKDLPIIEIARDELKEECGYEAPAESFEKVITYRSIAATCGRHTMYYVEVTDDMKIHPGGGDESEGELIEVVEMTIPEAKAYISSEEVLSPPAFLYGVTWFLANKINSYS</sequence>
<comment type="subunit">
    <text evidence="3">Homodimer.</text>
</comment>
<organism evidence="13 14">
    <name type="scientific">Aphidius gifuensis</name>
    <name type="common">Parasitoid wasp</name>
    <dbReference type="NCBI Taxonomy" id="684658"/>
    <lineage>
        <taxon>Eukaryota</taxon>
        <taxon>Metazoa</taxon>
        <taxon>Ecdysozoa</taxon>
        <taxon>Arthropoda</taxon>
        <taxon>Hexapoda</taxon>
        <taxon>Insecta</taxon>
        <taxon>Pterygota</taxon>
        <taxon>Neoptera</taxon>
        <taxon>Endopterygota</taxon>
        <taxon>Hymenoptera</taxon>
        <taxon>Apocrita</taxon>
        <taxon>Ichneumonoidea</taxon>
        <taxon>Braconidae</taxon>
        <taxon>Aphidiinae</taxon>
        <taxon>Aphidius</taxon>
    </lineage>
</organism>
<evidence type="ECO:0000259" key="12">
    <source>
        <dbReference type="PROSITE" id="PS51462"/>
    </source>
</evidence>
<evidence type="ECO:0000256" key="2">
    <source>
        <dbReference type="ARBA" id="ARBA00004496"/>
    </source>
</evidence>
<dbReference type="GO" id="GO:0005737">
    <property type="term" value="C:cytoplasm"/>
    <property type="evidence" value="ECO:0007669"/>
    <property type="project" value="UniProtKB-SubCell"/>
</dbReference>
<dbReference type="OrthoDB" id="10249920at2759"/>
<comment type="cofactor">
    <cofactor evidence="1">
        <name>Mg(2+)</name>
        <dbReference type="ChEBI" id="CHEBI:18420"/>
    </cofactor>
</comment>
<dbReference type="CDD" id="cd18887">
    <property type="entry name" value="NUDIX_UGPPase_Nudt14"/>
    <property type="match status" value="1"/>
</dbReference>
<evidence type="ECO:0000256" key="8">
    <source>
        <dbReference type="ARBA" id="ARBA00054674"/>
    </source>
</evidence>
<gene>
    <name evidence="13" type="ORF">HCN44_000788</name>
</gene>
<dbReference type="InterPro" id="IPR015797">
    <property type="entry name" value="NUDIX_hydrolase-like_dom_sf"/>
</dbReference>
<accession>A0A834XR16</accession>
<protein>
    <recommendedName>
        <fullName evidence="10">Uridine diphosphate glucose pyrophosphatase NUDT14</fullName>
        <ecNumber evidence="9">3.6.1.45</ecNumber>
    </recommendedName>
    <alternativeName>
        <fullName evidence="11">Nucleoside diphosphate-linked moiety X motif 14</fullName>
    </alternativeName>
</protein>
<dbReference type="GO" id="GO:0019693">
    <property type="term" value="P:ribose phosphate metabolic process"/>
    <property type="evidence" value="ECO:0007669"/>
    <property type="project" value="TreeGrafter"/>
</dbReference>
<keyword evidence="4" id="KW-0963">Cytoplasm</keyword>
<comment type="subcellular location">
    <subcellularLocation>
        <location evidence="2">Cytoplasm</location>
    </subcellularLocation>
</comment>
<evidence type="ECO:0000256" key="1">
    <source>
        <dbReference type="ARBA" id="ARBA00001946"/>
    </source>
</evidence>
<evidence type="ECO:0000256" key="10">
    <source>
        <dbReference type="ARBA" id="ARBA00071467"/>
    </source>
</evidence>
<evidence type="ECO:0000313" key="13">
    <source>
        <dbReference type="EMBL" id="KAF7990983.1"/>
    </source>
</evidence>
<comment type="function">
    <text evidence="8">Hydrolyzes UDP-glucose to glucose 1-phosphate and UMP and ADP-ribose to ribose 5-phosphate and AMP. The physiological substrate is probably UDP-glucose. Poor activity on other substrates such as ADP-glucose, CDP-glucose, GDP-glucose and GDP-mannose.</text>
</comment>
<name>A0A834XR16_APHGI</name>
<comment type="caution">
    <text evidence="13">The sequence shown here is derived from an EMBL/GenBank/DDBJ whole genome shotgun (WGS) entry which is preliminary data.</text>
</comment>
<dbReference type="PANTHER" id="PTHR11839:SF15">
    <property type="entry name" value="URIDINE DIPHOSPHATE GLUCOSE PYROPHOSPHATASE NUDT14"/>
    <property type="match status" value="1"/>
</dbReference>
<evidence type="ECO:0000256" key="4">
    <source>
        <dbReference type="ARBA" id="ARBA00022490"/>
    </source>
</evidence>
<evidence type="ECO:0000256" key="5">
    <source>
        <dbReference type="ARBA" id="ARBA00022801"/>
    </source>
</evidence>
<dbReference type="GO" id="GO:0006753">
    <property type="term" value="P:nucleoside phosphate metabolic process"/>
    <property type="evidence" value="ECO:0007669"/>
    <property type="project" value="TreeGrafter"/>
</dbReference>
<dbReference type="PANTHER" id="PTHR11839">
    <property type="entry name" value="UDP/ADP-SUGAR PYROPHOSPHATASE"/>
    <property type="match status" value="1"/>
</dbReference>
<keyword evidence="5" id="KW-0378">Hydrolase</keyword>
<evidence type="ECO:0000256" key="3">
    <source>
        <dbReference type="ARBA" id="ARBA00011738"/>
    </source>
</evidence>